<accession>A0ABD1ZBT7</accession>
<keyword evidence="2" id="KW-1133">Transmembrane helix</keyword>
<dbReference type="Proteomes" id="UP001605036">
    <property type="component" value="Unassembled WGS sequence"/>
</dbReference>
<name>A0ABD1ZBT7_9MARC</name>
<feature type="compositionally biased region" description="Basic and acidic residues" evidence="1">
    <location>
        <begin position="31"/>
        <end position="49"/>
    </location>
</feature>
<feature type="region of interest" description="Disordered" evidence="1">
    <location>
        <begin position="1"/>
        <end position="49"/>
    </location>
</feature>
<evidence type="ECO:0000256" key="1">
    <source>
        <dbReference type="SAM" id="MobiDB-lite"/>
    </source>
</evidence>
<feature type="compositionally biased region" description="Polar residues" evidence="1">
    <location>
        <begin position="12"/>
        <end position="23"/>
    </location>
</feature>
<organism evidence="3 4">
    <name type="scientific">Riccia fluitans</name>
    <dbReference type="NCBI Taxonomy" id="41844"/>
    <lineage>
        <taxon>Eukaryota</taxon>
        <taxon>Viridiplantae</taxon>
        <taxon>Streptophyta</taxon>
        <taxon>Embryophyta</taxon>
        <taxon>Marchantiophyta</taxon>
        <taxon>Marchantiopsida</taxon>
        <taxon>Marchantiidae</taxon>
        <taxon>Marchantiales</taxon>
        <taxon>Ricciaceae</taxon>
        <taxon>Riccia</taxon>
    </lineage>
</organism>
<evidence type="ECO:0000313" key="4">
    <source>
        <dbReference type="Proteomes" id="UP001605036"/>
    </source>
</evidence>
<dbReference type="Gene3D" id="3.30.1360.180">
    <property type="match status" value="1"/>
</dbReference>
<reference evidence="3 4" key="1">
    <citation type="submission" date="2024-09" db="EMBL/GenBank/DDBJ databases">
        <title>Chromosome-scale assembly of Riccia fluitans.</title>
        <authorList>
            <person name="Paukszto L."/>
            <person name="Sawicki J."/>
            <person name="Karawczyk K."/>
            <person name="Piernik-Szablinska J."/>
            <person name="Szczecinska M."/>
            <person name="Mazdziarz M."/>
        </authorList>
    </citation>
    <scope>NUCLEOTIDE SEQUENCE [LARGE SCALE GENOMIC DNA]</scope>
    <source>
        <strain evidence="3">Rf_01</strain>
        <tissue evidence="3">Aerial parts of the thallus</tissue>
    </source>
</reference>
<gene>
    <name evidence="3" type="ORF">R1flu_012872</name>
</gene>
<keyword evidence="2" id="KW-0812">Transmembrane</keyword>
<evidence type="ECO:0000313" key="3">
    <source>
        <dbReference type="EMBL" id="KAL2645285.1"/>
    </source>
</evidence>
<dbReference type="EMBL" id="JBHFFA010000002">
    <property type="protein sequence ID" value="KAL2645285.1"/>
    <property type="molecule type" value="Genomic_DNA"/>
</dbReference>
<comment type="caution">
    <text evidence="3">The sequence shown here is derived from an EMBL/GenBank/DDBJ whole genome shotgun (WGS) entry which is preliminary data.</text>
</comment>
<feature type="region of interest" description="Disordered" evidence="1">
    <location>
        <begin position="598"/>
        <end position="619"/>
    </location>
</feature>
<feature type="compositionally biased region" description="Polar residues" evidence="1">
    <location>
        <begin position="598"/>
        <end position="607"/>
    </location>
</feature>
<dbReference type="Pfam" id="PF01663">
    <property type="entry name" value="Phosphodiest"/>
    <property type="match status" value="1"/>
</dbReference>
<keyword evidence="2" id="KW-0472">Membrane</keyword>
<keyword evidence="4" id="KW-1185">Reference proteome</keyword>
<dbReference type="GO" id="GO:0016787">
    <property type="term" value="F:hydrolase activity"/>
    <property type="evidence" value="ECO:0007669"/>
    <property type="project" value="UniProtKB-ARBA"/>
</dbReference>
<evidence type="ECO:0000256" key="2">
    <source>
        <dbReference type="SAM" id="Phobius"/>
    </source>
</evidence>
<dbReference type="Gene3D" id="3.40.720.10">
    <property type="entry name" value="Alkaline Phosphatase, subunit A"/>
    <property type="match status" value="1"/>
</dbReference>
<dbReference type="SUPFAM" id="SSF53649">
    <property type="entry name" value="Alkaline phosphatase-like"/>
    <property type="match status" value="1"/>
</dbReference>
<dbReference type="PANTHER" id="PTHR10151">
    <property type="entry name" value="ECTONUCLEOTIDE PYROPHOSPHATASE/PHOSPHODIESTERASE"/>
    <property type="match status" value="1"/>
</dbReference>
<dbReference type="InterPro" id="IPR002591">
    <property type="entry name" value="Phosphodiest/P_Trfase"/>
</dbReference>
<dbReference type="CDD" id="cd16018">
    <property type="entry name" value="Enpp"/>
    <property type="match status" value="1"/>
</dbReference>
<sequence>MTDTGRTVEEGFQQQKENTTAAPSSSLLSQESRELEHDEGIDMESKNREVREALLSRDQEEGGNERGEDLQGSAAILSSAAGREICGMAVRKLVPIILLIGVVAFVSFTAGQKQLPPNGEEDTWGPGRPLKKLEKPTVILISADGFRWSYNYKVPTPNIDRLRLNGTEAERGLIPVYPSLTFPNHYSIATGLYPAWHGIIANHFSDPEFKDPRGFDQSNHDPKWWGGEPIWVTVTKNGLRAATYFWPGSEVLHGPWTCDPTFCQQYNGSVPYEERVDTVLGYMDLPPGEIPSFISLYFESPDHEGHEYGPDSPQVATAIEKIDSLVGRLISGLEKRGVFEDVTIILLGDHGMAPNCDSKMIYLEDLGLGSDLNSSWVDSAGAFLSIRPPPEVDAKGLYEKMAAALSSGKVQNSEFLKLYLKEDLPERLHYSHNDRIEPIIGMPMEGFKVSWSNSQTCGAQCGGQHGYDNQLLSMRTIFFAHGPQFARGRVVPSFMNVEIYNVLVAVLDLKDAASGLPIFLAGAFWNSISRIKLRDSSDGNGIRFHMNTKLLTTSLRSSTRLPTLVVEKEISPSSHPQRTVSNDCTGVEGVHGHTTQLEKQSTSSSSMMEAPHCNNLKSV</sequence>
<dbReference type="InterPro" id="IPR017850">
    <property type="entry name" value="Alkaline_phosphatase_core_sf"/>
</dbReference>
<proteinExistence type="predicted"/>
<dbReference type="PANTHER" id="PTHR10151:SF120">
    <property type="entry name" value="BIS(5'-ADENOSYL)-TRIPHOSPHATASE"/>
    <property type="match status" value="1"/>
</dbReference>
<dbReference type="AlphaFoldDB" id="A0ABD1ZBT7"/>
<feature type="transmembrane region" description="Helical" evidence="2">
    <location>
        <begin position="93"/>
        <end position="111"/>
    </location>
</feature>
<protein>
    <submittedName>
        <fullName evidence="3">Uncharacterized protein</fullName>
    </submittedName>
</protein>